<organism evidence="5 6">
    <name type="scientific">Vineibacter terrae</name>
    <dbReference type="NCBI Taxonomy" id="2586908"/>
    <lineage>
        <taxon>Bacteria</taxon>
        <taxon>Pseudomonadati</taxon>
        <taxon>Pseudomonadota</taxon>
        <taxon>Alphaproteobacteria</taxon>
        <taxon>Hyphomicrobiales</taxon>
        <taxon>Vineibacter</taxon>
    </lineage>
</organism>
<evidence type="ECO:0000256" key="1">
    <source>
        <dbReference type="ARBA" id="ARBA00023015"/>
    </source>
</evidence>
<sequence>MESSIGHQVRITNRAFQRALQARIEPHGITWGMWWFLRVLWSEDGLTQRQLSRRVRMMEATTVTALNNMERAGLIRRVRNTEDRRKTNVLLTDHGRNLRDVLLPLAADVNDIGLRGLSPQEAALLLSLLGRVRSQLEAGVEVEADPDTA</sequence>
<protein>
    <submittedName>
        <fullName evidence="5">MarR family transcriptional regulator</fullName>
    </submittedName>
</protein>
<dbReference type="PANTHER" id="PTHR42756:SF1">
    <property type="entry name" value="TRANSCRIPTIONAL REPRESSOR OF EMRAB OPERON"/>
    <property type="match status" value="1"/>
</dbReference>
<dbReference type="GO" id="GO:0003700">
    <property type="term" value="F:DNA-binding transcription factor activity"/>
    <property type="evidence" value="ECO:0007669"/>
    <property type="project" value="InterPro"/>
</dbReference>
<dbReference type="PROSITE" id="PS50995">
    <property type="entry name" value="HTH_MARR_2"/>
    <property type="match status" value="1"/>
</dbReference>
<evidence type="ECO:0000256" key="2">
    <source>
        <dbReference type="ARBA" id="ARBA00023125"/>
    </source>
</evidence>
<evidence type="ECO:0000256" key="3">
    <source>
        <dbReference type="ARBA" id="ARBA00023163"/>
    </source>
</evidence>
<dbReference type="EMBL" id="VDUZ01000014">
    <property type="protein sequence ID" value="TXL75384.1"/>
    <property type="molecule type" value="Genomic_DNA"/>
</dbReference>
<proteinExistence type="predicted"/>
<dbReference type="GO" id="GO:0003677">
    <property type="term" value="F:DNA binding"/>
    <property type="evidence" value="ECO:0007669"/>
    <property type="project" value="UniProtKB-KW"/>
</dbReference>
<keyword evidence="6" id="KW-1185">Reference proteome</keyword>
<dbReference type="PRINTS" id="PR00598">
    <property type="entry name" value="HTHMARR"/>
</dbReference>
<dbReference type="InterPro" id="IPR036388">
    <property type="entry name" value="WH-like_DNA-bd_sf"/>
</dbReference>
<dbReference type="OrthoDB" id="511972at2"/>
<dbReference type="InterPro" id="IPR000835">
    <property type="entry name" value="HTH_MarR-typ"/>
</dbReference>
<gene>
    <name evidence="5" type="ORF">FHP25_14165</name>
</gene>
<evidence type="ECO:0000313" key="6">
    <source>
        <dbReference type="Proteomes" id="UP000321638"/>
    </source>
</evidence>
<dbReference type="PANTHER" id="PTHR42756">
    <property type="entry name" value="TRANSCRIPTIONAL REGULATOR, MARR"/>
    <property type="match status" value="1"/>
</dbReference>
<dbReference type="SMART" id="SM00347">
    <property type="entry name" value="HTH_MARR"/>
    <property type="match status" value="1"/>
</dbReference>
<name>A0A5C8PM49_9HYPH</name>
<evidence type="ECO:0000313" key="5">
    <source>
        <dbReference type="EMBL" id="TXL75384.1"/>
    </source>
</evidence>
<keyword evidence="3" id="KW-0804">Transcription</keyword>
<dbReference type="Pfam" id="PF01047">
    <property type="entry name" value="MarR"/>
    <property type="match status" value="1"/>
</dbReference>
<dbReference type="RefSeq" id="WP_147847598.1">
    <property type="nucleotide sequence ID" value="NZ_VDUZ01000014.1"/>
</dbReference>
<dbReference type="InterPro" id="IPR036390">
    <property type="entry name" value="WH_DNA-bd_sf"/>
</dbReference>
<feature type="domain" description="HTH marR-type" evidence="4">
    <location>
        <begin position="2"/>
        <end position="134"/>
    </location>
</feature>
<evidence type="ECO:0000259" key="4">
    <source>
        <dbReference type="PROSITE" id="PS50995"/>
    </source>
</evidence>
<dbReference type="AlphaFoldDB" id="A0A5C8PM49"/>
<dbReference type="Proteomes" id="UP000321638">
    <property type="component" value="Unassembled WGS sequence"/>
</dbReference>
<dbReference type="SUPFAM" id="SSF46785">
    <property type="entry name" value="Winged helix' DNA-binding domain"/>
    <property type="match status" value="1"/>
</dbReference>
<accession>A0A5C8PM49</accession>
<dbReference type="Gene3D" id="1.10.10.10">
    <property type="entry name" value="Winged helix-like DNA-binding domain superfamily/Winged helix DNA-binding domain"/>
    <property type="match status" value="1"/>
</dbReference>
<keyword evidence="1" id="KW-0805">Transcription regulation</keyword>
<comment type="caution">
    <text evidence="5">The sequence shown here is derived from an EMBL/GenBank/DDBJ whole genome shotgun (WGS) entry which is preliminary data.</text>
</comment>
<keyword evidence="2" id="KW-0238">DNA-binding</keyword>
<reference evidence="5 6" key="1">
    <citation type="submission" date="2019-06" db="EMBL/GenBank/DDBJ databases">
        <title>New taxonomy in bacterial strain CC-CFT640, isolated from vineyard.</title>
        <authorList>
            <person name="Lin S.-Y."/>
            <person name="Tsai C.-F."/>
            <person name="Young C.-C."/>
        </authorList>
    </citation>
    <scope>NUCLEOTIDE SEQUENCE [LARGE SCALE GENOMIC DNA]</scope>
    <source>
        <strain evidence="5 6">CC-CFT640</strain>
    </source>
</reference>